<dbReference type="InterPro" id="IPR017853">
    <property type="entry name" value="GH"/>
</dbReference>
<dbReference type="SUPFAM" id="SSF51445">
    <property type="entry name" value="(Trans)glycosidases"/>
    <property type="match status" value="1"/>
</dbReference>
<dbReference type="Proteomes" id="UP000308652">
    <property type="component" value="Unassembled WGS sequence"/>
</dbReference>
<feature type="region of interest" description="Disordered" evidence="1">
    <location>
        <begin position="1"/>
        <end position="21"/>
    </location>
</feature>
<sequence length="140" mass="15853">MSLCKAPRPLDPFTSNAQPNAWTPPSNTTWCRGVDLRNLTRYRRNCRRGAQLYPRAHRFLSYRDVGGGALLGEGFIEVLPSDPDWVCKYALRICLDLHAVSGSQNGLPNAQRTLYYIRVLAEFIVQRSTATSHTDIRNCQ</sequence>
<protein>
    <submittedName>
        <fullName evidence="2">Uncharacterized protein</fullName>
    </submittedName>
</protein>
<dbReference type="STRING" id="68775.A0A5C3LM96"/>
<gene>
    <name evidence="2" type="ORF">BDQ12DRAFT_400332</name>
</gene>
<keyword evidence="3" id="KW-1185">Reference proteome</keyword>
<evidence type="ECO:0000256" key="1">
    <source>
        <dbReference type="SAM" id="MobiDB-lite"/>
    </source>
</evidence>
<accession>A0A5C3LM96</accession>
<reference evidence="2 3" key="1">
    <citation type="journal article" date="2019" name="Nat. Ecol. Evol.">
        <title>Megaphylogeny resolves global patterns of mushroom evolution.</title>
        <authorList>
            <person name="Varga T."/>
            <person name="Krizsan K."/>
            <person name="Foldi C."/>
            <person name="Dima B."/>
            <person name="Sanchez-Garcia M."/>
            <person name="Sanchez-Ramirez S."/>
            <person name="Szollosi G.J."/>
            <person name="Szarkandi J.G."/>
            <person name="Papp V."/>
            <person name="Albert L."/>
            <person name="Andreopoulos W."/>
            <person name="Angelini C."/>
            <person name="Antonin V."/>
            <person name="Barry K.W."/>
            <person name="Bougher N.L."/>
            <person name="Buchanan P."/>
            <person name="Buyck B."/>
            <person name="Bense V."/>
            <person name="Catcheside P."/>
            <person name="Chovatia M."/>
            <person name="Cooper J."/>
            <person name="Damon W."/>
            <person name="Desjardin D."/>
            <person name="Finy P."/>
            <person name="Geml J."/>
            <person name="Haridas S."/>
            <person name="Hughes K."/>
            <person name="Justo A."/>
            <person name="Karasinski D."/>
            <person name="Kautmanova I."/>
            <person name="Kiss B."/>
            <person name="Kocsube S."/>
            <person name="Kotiranta H."/>
            <person name="LaButti K.M."/>
            <person name="Lechner B.E."/>
            <person name="Liimatainen K."/>
            <person name="Lipzen A."/>
            <person name="Lukacs Z."/>
            <person name="Mihaltcheva S."/>
            <person name="Morgado L.N."/>
            <person name="Niskanen T."/>
            <person name="Noordeloos M.E."/>
            <person name="Ohm R.A."/>
            <person name="Ortiz-Santana B."/>
            <person name="Ovrebo C."/>
            <person name="Racz N."/>
            <person name="Riley R."/>
            <person name="Savchenko A."/>
            <person name="Shiryaev A."/>
            <person name="Soop K."/>
            <person name="Spirin V."/>
            <person name="Szebenyi C."/>
            <person name="Tomsovsky M."/>
            <person name="Tulloss R.E."/>
            <person name="Uehling J."/>
            <person name="Grigoriev I.V."/>
            <person name="Vagvolgyi C."/>
            <person name="Papp T."/>
            <person name="Martin F.M."/>
            <person name="Miettinen O."/>
            <person name="Hibbett D.S."/>
            <person name="Nagy L.G."/>
        </authorList>
    </citation>
    <scope>NUCLEOTIDE SEQUENCE [LARGE SCALE GENOMIC DNA]</scope>
    <source>
        <strain evidence="2 3">CBS 166.37</strain>
    </source>
</reference>
<organism evidence="2 3">
    <name type="scientific">Crucibulum laeve</name>
    <dbReference type="NCBI Taxonomy" id="68775"/>
    <lineage>
        <taxon>Eukaryota</taxon>
        <taxon>Fungi</taxon>
        <taxon>Dikarya</taxon>
        <taxon>Basidiomycota</taxon>
        <taxon>Agaricomycotina</taxon>
        <taxon>Agaricomycetes</taxon>
        <taxon>Agaricomycetidae</taxon>
        <taxon>Agaricales</taxon>
        <taxon>Agaricineae</taxon>
        <taxon>Nidulariaceae</taxon>
        <taxon>Crucibulum</taxon>
    </lineage>
</organism>
<name>A0A5C3LM96_9AGAR</name>
<evidence type="ECO:0000313" key="2">
    <source>
        <dbReference type="EMBL" id="TFK33885.1"/>
    </source>
</evidence>
<evidence type="ECO:0000313" key="3">
    <source>
        <dbReference type="Proteomes" id="UP000308652"/>
    </source>
</evidence>
<dbReference type="EMBL" id="ML213640">
    <property type="protein sequence ID" value="TFK33885.1"/>
    <property type="molecule type" value="Genomic_DNA"/>
</dbReference>
<proteinExistence type="predicted"/>
<dbReference type="AlphaFoldDB" id="A0A5C3LM96"/>